<dbReference type="STRING" id="993070.AS031_07855"/>
<dbReference type="RefSeq" id="WP_058267547.1">
    <property type="nucleotide sequence ID" value="NZ_FMAZ01000002.1"/>
</dbReference>
<proteinExistence type="predicted"/>
<organism evidence="2 3">
    <name type="scientific">Pseudarthrobacter enclensis</name>
    <dbReference type="NCBI Taxonomy" id="993070"/>
    <lineage>
        <taxon>Bacteria</taxon>
        <taxon>Bacillati</taxon>
        <taxon>Actinomycetota</taxon>
        <taxon>Actinomycetes</taxon>
        <taxon>Micrococcales</taxon>
        <taxon>Micrococcaceae</taxon>
        <taxon>Pseudarthrobacter</taxon>
    </lineage>
</organism>
<sequence>MRILVLGGTAFLSAGITRRAVAEGHRVTCLARGSSGPPPQGAVWLQADRSLGANAYDEATGEWDAVIDVARDPVLAQGALDSLADRAGHWTFVSSCSVYADHSVPGAGEDAELLPPLPAGEASTPENYGESKSAIEAATLEAAGRRAHLVRAGLIAGPGDGSDRYGYWPARFARDDRPVIVPDMGTSPTQVIDVRDLAAWVVRAAAQGVTGALNALGDQVPFGEVAAAGCAAADYRGLVLAAAPDWLAAQGVNYWAGPDSLPLWLPPGHDGFMARSNQAAKAAGLSLRPWRETVSDVLQDERTRGLRRPRNAGLAPDREAALAGLLQGTGQAGHGIIP</sequence>
<dbReference type="InterPro" id="IPR001509">
    <property type="entry name" value="Epimerase_deHydtase"/>
</dbReference>
<dbReference type="Proteomes" id="UP000053199">
    <property type="component" value="Unassembled WGS sequence"/>
</dbReference>
<dbReference type="SUPFAM" id="SSF51735">
    <property type="entry name" value="NAD(P)-binding Rossmann-fold domains"/>
    <property type="match status" value="1"/>
</dbReference>
<evidence type="ECO:0000259" key="1">
    <source>
        <dbReference type="Pfam" id="PF01370"/>
    </source>
</evidence>
<dbReference type="AlphaFoldDB" id="A0A0V8ITA2"/>
<evidence type="ECO:0000313" key="2">
    <source>
        <dbReference type="EMBL" id="KSU77957.1"/>
    </source>
</evidence>
<dbReference type="EMBL" id="LNQM01000002">
    <property type="protein sequence ID" value="KSU77957.1"/>
    <property type="molecule type" value="Genomic_DNA"/>
</dbReference>
<name>A0A0V8ITA2_9MICC</name>
<evidence type="ECO:0000313" key="3">
    <source>
        <dbReference type="Proteomes" id="UP000053199"/>
    </source>
</evidence>
<dbReference type="InterPro" id="IPR036291">
    <property type="entry name" value="NAD(P)-bd_dom_sf"/>
</dbReference>
<dbReference type="Pfam" id="PF01370">
    <property type="entry name" value="Epimerase"/>
    <property type="match status" value="1"/>
</dbReference>
<dbReference type="Gene3D" id="3.40.50.720">
    <property type="entry name" value="NAD(P)-binding Rossmann-like Domain"/>
    <property type="match status" value="1"/>
</dbReference>
<feature type="domain" description="NAD-dependent epimerase/dehydratase" evidence="1">
    <location>
        <begin position="89"/>
        <end position="208"/>
    </location>
</feature>
<accession>A0A0V8ITA2</accession>
<protein>
    <submittedName>
        <fullName evidence="2">Epimerase</fullName>
    </submittedName>
</protein>
<reference evidence="2 3" key="1">
    <citation type="journal article" date="2014" name="Arch. Microbiol.">
        <title>Arthrobacter enclensis sp. nov., isolated from sediment sample.</title>
        <authorList>
            <person name="Dastager S.G."/>
            <person name="Liu Q."/>
            <person name="Tang S.K."/>
            <person name="Krishnamurthi S."/>
            <person name="Lee J.C."/>
            <person name="Li W.J."/>
        </authorList>
    </citation>
    <scope>NUCLEOTIDE SEQUENCE [LARGE SCALE GENOMIC DNA]</scope>
    <source>
        <strain evidence="2 3">NIO-1008</strain>
    </source>
</reference>
<dbReference type="GO" id="GO:0004029">
    <property type="term" value="F:aldehyde dehydrogenase (NAD+) activity"/>
    <property type="evidence" value="ECO:0007669"/>
    <property type="project" value="TreeGrafter"/>
</dbReference>
<dbReference type="PANTHER" id="PTHR48079">
    <property type="entry name" value="PROTEIN YEEZ"/>
    <property type="match status" value="1"/>
</dbReference>
<dbReference type="PANTHER" id="PTHR48079:SF6">
    <property type="entry name" value="NAD(P)-BINDING DOMAIN-CONTAINING PROTEIN-RELATED"/>
    <property type="match status" value="1"/>
</dbReference>
<gene>
    <name evidence="2" type="ORF">AS031_07855</name>
</gene>
<dbReference type="OrthoDB" id="7941246at2"/>
<comment type="caution">
    <text evidence="2">The sequence shown here is derived from an EMBL/GenBank/DDBJ whole genome shotgun (WGS) entry which is preliminary data.</text>
</comment>
<dbReference type="GO" id="GO:0005737">
    <property type="term" value="C:cytoplasm"/>
    <property type="evidence" value="ECO:0007669"/>
    <property type="project" value="TreeGrafter"/>
</dbReference>
<dbReference type="InterPro" id="IPR051783">
    <property type="entry name" value="NAD(P)-dependent_oxidoreduct"/>
</dbReference>
<keyword evidence="3" id="KW-1185">Reference proteome</keyword>